<feature type="domain" description="DUF7719" evidence="3">
    <location>
        <begin position="126"/>
        <end position="188"/>
    </location>
</feature>
<dbReference type="PANTHER" id="PTHR37846:SF1">
    <property type="entry name" value="DEACETYLASE-LIKE PROTEIN"/>
    <property type="match status" value="1"/>
</dbReference>
<reference evidence="4" key="1">
    <citation type="submission" date="2020-12" db="EMBL/GenBank/DDBJ databases">
        <title>Metabolic potential, ecology and presence of endohyphal bacteria is reflected in genomic diversity of Mucoromycotina.</title>
        <authorList>
            <person name="Muszewska A."/>
            <person name="Okrasinska A."/>
            <person name="Steczkiewicz K."/>
            <person name="Drgas O."/>
            <person name="Orlowska M."/>
            <person name="Perlinska-Lenart U."/>
            <person name="Aleksandrzak-Piekarczyk T."/>
            <person name="Szatraj K."/>
            <person name="Zielenkiewicz U."/>
            <person name="Pilsyk S."/>
            <person name="Malc E."/>
            <person name="Mieczkowski P."/>
            <person name="Kruszewska J.S."/>
            <person name="Biernat P."/>
            <person name="Pawlowska J."/>
        </authorList>
    </citation>
    <scope>NUCLEOTIDE SEQUENCE</scope>
    <source>
        <strain evidence="4">WA0000067209</strain>
    </source>
</reference>
<evidence type="ECO:0000256" key="1">
    <source>
        <dbReference type="SAM" id="MobiDB-lite"/>
    </source>
</evidence>
<evidence type="ECO:0000256" key="2">
    <source>
        <dbReference type="SAM" id="Phobius"/>
    </source>
</evidence>
<keyword evidence="5" id="KW-1185">Reference proteome</keyword>
<organism evidence="4 5">
    <name type="scientific">Mortierella isabellina</name>
    <name type="common">Filamentous fungus</name>
    <name type="synonym">Umbelopsis isabellina</name>
    <dbReference type="NCBI Taxonomy" id="91625"/>
    <lineage>
        <taxon>Eukaryota</taxon>
        <taxon>Fungi</taxon>
        <taxon>Fungi incertae sedis</taxon>
        <taxon>Mucoromycota</taxon>
        <taxon>Mucoromycotina</taxon>
        <taxon>Umbelopsidomycetes</taxon>
        <taxon>Umbelopsidales</taxon>
        <taxon>Umbelopsidaceae</taxon>
        <taxon>Umbelopsis</taxon>
    </lineage>
</organism>
<keyword evidence="2" id="KW-0472">Membrane</keyword>
<accession>A0A8H7UFW0</accession>
<protein>
    <recommendedName>
        <fullName evidence="3">DUF7719 domain-containing protein</fullName>
    </recommendedName>
</protein>
<dbReference type="AlphaFoldDB" id="A0A8H7UFW0"/>
<comment type="caution">
    <text evidence="4">The sequence shown here is derived from an EMBL/GenBank/DDBJ whole genome shotgun (WGS) entry which is preliminary data.</text>
</comment>
<keyword evidence="2" id="KW-1133">Transmembrane helix</keyword>
<dbReference type="EMBL" id="JAEPQZ010000008">
    <property type="protein sequence ID" value="KAG2177774.1"/>
    <property type="molecule type" value="Genomic_DNA"/>
</dbReference>
<name>A0A8H7UFW0_MORIS</name>
<feature type="compositionally biased region" description="Basic residues" evidence="1">
    <location>
        <begin position="1"/>
        <end position="10"/>
    </location>
</feature>
<feature type="transmembrane region" description="Helical" evidence="2">
    <location>
        <begin position="63"/>
        <end position="83"/>
    </location>
</feature>
<gene>
    <name evidence="4" type="ORF">INT43_003021</name>
</gene>
<dbReference type="InterPro" id="IPR056136">
    <property type="entry name" value="DUF7719"/>
</dbReference>
<feature type="region of interest" description="Disordered" evidence="1">
    <location>
        <begin position="1"/>
        <end position="28"/>
    </location>
</feature>
<evidence type="ECO:0000313" key="5">
    <source>
        <dbReference type="Proteomes" id="UP000654370"/>
    </source>
</evidence>
<dbReference type="Proteomes" id="UP000654370">
    <property type="component" value="Unassembled WGS sequence"/>
</dbReference>
<dbReference type="PANTHER" id="PTHR37846">
    <property type="entry name" value="YALI0B21296P"/>
    <property type="match status" value="1"/>
</dbReference>
<proteinExistence type="predicted"/>
<sequence>MTSIRSRKTVAKQEPLIKKIPNNPQSDISDADKWKIIEQSGVLKKAPMPEADGDDYEPSTVDYVVQAICFAIPFSLLFATFQVTVQVQYNEPWTVTQMGYRMLHVMPALLPIIYVTNRYKDSRFIQALMSIASVVVGAFLLYTVHKSPSLGQMLRAPGLATLWIYLIVQLDLTPAVITLAIVGVYYYYGLRKN</sequence>
<feature type="transmembrane region" description="Helical" evidence="2">
    <location>
        <begin position="162"/>
        <end position="188"/>
    </location>
</feature>
<dbReference type="OrthoDB" id="5597489at2759"/>
<evidence type="ECO:0000259" key="3">
    <source>
        <dbReference type="Pfam" id="PF24841"/>
    </source>
</evidence>
<keyword evidence="2" id="KW-0812">Transmembrane</keyword>
<feature type="transmembrane region" description="Helical" evidence="2">
    <location>
        <begin position="124"/>
        <end position="142"/>
    </location>
</feature>
<feature type="transmembrane region" description="Helical" evidence="2">
    <location>
        <begin position="98"/>
        <end position="117"/>
    </location>
</feature>
<dbReference type="Pfam" id="PF24841">
    <property type="entry name" value="DUF7719"/>
    <property type="match status" value="1"/>
</dbReference>
<evidence type="ECO:0000313" key="4">
    <source>
        <dbReference type="EMBL" id="KAG2177774.1"/>
    </source>
</evidence>